<dbReference type="PANTHER" id="PTHR43163:SF6">
    <property type="entry name" value="DIPEPTIDE TRANSPORT SYSTEM PERMEASE PROTEIN DPPB-RELATED"/>
    <property type="match status" value="1"/>
</dbReference>
<feature type="transmembrane region" description="Helical" evidence="8">
    <location>
        <begin position="123"/>
        <end position="149"/>
    </location>
</feature>
<dbReference type="InterPro" id="IPR045621">
    <property type="entry name" value="BPD_transp_1_N"/>
</dbReference>
<feature type="transmembrane region" description="Helical" evidence="8">
    <location>
        <begin position="202"/>
        <end position="222"/>
    </location>
</feature>
<evidence type="ECO:0000256" key="1">
    <source>
        <dbReference type="ARBA" id="ARBA00004651"/>
    </source>
</evidence>
<keyword evidence="2 8" id="KW-0813">Transport</keyword>
<dbReference type="GO" id="GO:0055085">
    <property type="term" value="P:transmembrane transport"/>
    <property type="evidence" value="ECO:0007669"/>
    <property type="project" value="InterPro"/>
</dbReference>
<dbReference type="GO" id="GO:0005886">
    <property type="term" value="C:plasma membrane"/>
    <property type="evidence" value="ECO:0007669"/>
    <property type="project" value="UniProtKB-SubCell"/>
</dbReference>
<comment type="caution">
    <text evidence="10">The sequence shown here is derived from an EMBL/GenBank/DDBJ whole genome shotgun (WGS) entry which is preliminary data.</text>
</comment>
<dbReference type="Pfam" id="PF00528">
    <property type="entry name" value="BPD_transp_1"/>
    <property type="match status" value="1"/>
</dbReference>
<evidence type="ECO:0000256" key="6">
    <source>
        <dbReference type="ARBA" id="ARBA00023136"/>
    </source>
</evidence>
<dbReference type="Pfam" id="PF19300">
    <property type="entry name" value="BPD_transp_1_N"/>
    <property type="match status" value="1"/>
</dbReference>
<dbReference type="InterPro" id="IPR000515">
    <property type="entry name" value="MetI-like"/>
</dbReference>
<comment type="subcellular location">
    <subcellularLocation>
        <location evidence="1 8">Cell membrane</location>
        <topology evidence="1 8">Multi-pass membrane protein</topology>
    </subcellularLocation>
</comment>
<keyword evidence="3" id="KW-1003">Cell membrane</keyword>
<evidence type="ECO:0000313" key="11">
    <source>
        <dbReference type="Proteomes" id="UP000028643"/>
    </source>
</evidence>
<name>A0A085V7Z6_PSESX</name>
<dbReference type="EMBL" id="JPQT01000103">
    <property type="protein sequence ID" value="KFE51559.1"/>
    <property type="molecule type" value="Genomic_DNA"/>
</dbReference>
<dbReference type="RefSeq" id="WP_052028495.1">
    <property type="nucleotide sequence ID" value="NZ_JPQT01000103.1"/>
</dbReference>
<evidence type="ECO:0000256" key="2">
    <source>
        <dbReference type="ARBA" id="ARBA00022448"/>
    </source>
</evidence>
<feature type="domain" description="ABC transmembrane type-1" evidence="9">
    <location>
        <begin position="124"/>
        <end position="325"/>
    </location>
</feature>
<dbReference type="PANTHER" id="PTHR43163">
    <property type="entry name" value="DIPEPTIDE TRANSPORT SYSTEM PERMEASE PROTEIN DPPB-RELATED"/>
    <property type="match status" value="1"/>
</dbReference>
<evidence type="ECO:0000256" key="8">
    <source>
        <dbReference type="RuleBase" id="RU363032"/>
    </source>
</evidence>
<protein>
    <submittedName>
        <fullName evidence="10">Peptide ABC transporter permease</fullName>
    </submittedName>
</protein>
<evidence type="ECO:0000256" key="7">
    <source>
        <dbReference type="ARBA" id="ARBA00024202"/>
    </source>
</evidence>
<keyword evidence="6 8" id="KW-0472">Membrane</keyword>
<sequence length="338" mass="35741">MTDSSLSPGNADLVLRAPGFPLRQAATYLLNRVGQALLVLWAAFSVSFVILYALPSDPVSIMLNQQGEPSAVDLAQIAALRAEYHLDQPLPVQYGIALWRALHLDLGHSIQSGEPVMKALSEALPATVALTFLALGFALLAGIALALTASLVRSDWLRNGLLGMPAVAVSLPTFWIGLLLLQGFSFSWHWFPAMGNQGFSSLILPALTLAIPTAAVIAQVLARSLAAVRAQPFVDVLIAKGLSPRRLLFVHQLHNAAIPLLSLSGVIVGNLLAGSVVTETVFSREGVGRLAQAAVSGQDIPLVQGVVVLAAAIFISVNLLVDLVYPLLDPRLQGRAGR</sequence>
<dbReference type="PROSITE" id="PS50928">
    <property type="entry name" value="ABC_TM1"/>
    <property type="match status" value="1"/>
</dbReference>
<dbReference type="CDD" id="cd06261">
    <property type="entry name" value="TM_PBP2"/>
    <property type="match status" value="1"/>
</dbReference>
<dbReference type="SUPFAM" id="SSF161098">
    <property type="entry name" value="MetI-like"/>
    <property type="match status" value="1"/>
</dbReference>
<dbReference type="PATRIC" id="fig|317.174.peg.2530"/>
<evidence type="ECO:0000313" key="10">
    <source>
        <dbReference type="EMBL" id="KFE51559.1"/>
    </source>
</evidence>
<feature type="transmembrane region" description="Helical" evidence="8">
    <location>
        <begin position="161"/>
        <end position="182"/>
    </location>
</feature>
<gene>
    <name evidence="10" type="ORF">IV02_12310</name>
</gene>
<reference evidence="10 11" key="1">
    <citation type="submission" date="2014-07" db="EMBL/GenBank/DDBJ databases">
        <title>Draft Genome Sequences of Environmental Pseudomonas syringae strains.</title>
        <authorList>
            <person name="Baltrus D.A."/>
            <person name="Berge O."/>
            <person name="Morris C."/>
        </authorList>
    </citation>
    <scope>NUCLEOTIDE SEQUENCE [LARGE SCALE GENOMIC DNA]</scope>
    <source>
        <strain evidence="10 11">CEB003</strain>
    </source>
</reference>
<feature type="transmembrane region" description="Helical" evidence="8">
    <location>
        <begin position="302"/>
        <end position="328"/>
    </location>
</feature>
<keyword evidence="5 8" id="KW-1133">Transmembrane helix</keyword>
<dbReference type="AlphaFoldDB" id="A0A085V7Z6"/>
<dbReference type="Gene3D" id="1.10.3720.10">
    <property type="entry name" value="MetI-like"/>
    <property type="match status" value="1"/>
</dbReference>
<feature type="transmembrane region" description="Helical" evidence="8">
    <location>
        <begin position="33"/>
        <end position="54"/>
    </location>
</feature>
<dbReference type="InterPro" id="IPR035906">
    <property type="entry name" value="MetI-like_sf"/>
</dbReference>
<evidence type="ECO:0000256" key="4">
    <source>
        <dbReference type="ARBA" id="ARBA00022692"/>
    </source>
</evidence>
<accession>A0A085V7Z6</accession>
<comment type="similarity">
    <text evidence="7">Belongs to the binding-protein-dependent transport system permease family. OppBC subfamily.</text>
</comment>
<proteinExistence type="inferred from homology"/>
<keyword evidence="4 8" id="KW-0812">Transmembrane</keyword>
<evidence type="ECO:0000256" key="5">
    <source>
        <dbReference type="ARBA" id="ARBA00022989"/>
    </source>
</evidence>
<organism evidence="10 11">
    <name type="scientific">Pseudomonas syringae</name>
    <dbReference type="NCBI Taxonomy" id="317"/>
    <lineage>
        <taxon>Bacteria</taxon>
        <taxon>Pseudomonadati</taxon>
        <taxon>Pseudomonadota</taxon>
        <taxon>Gammaproteobacteria</taxon>
        <taxon>Pseudomonadales</taxon>
        <taxon>Pseudomonadaceae</taxon>
        <taxon>Pseudomonas</taxon>
    </lineage>
</organism>
<evidence type="ECO:0000259" key="9">
    <source>
        <dbReference type="PROSITE" id="PS50928"/>
    </source>
</evidence>
<evidence type="ECO:0000256" key="3">
    <source>
        <dbReference type="ARBA" id="ARBA00022475"/>
    </source>
</evidence>
<dbReference type="Proteomes" id="UP000028643">
    <property type="component" value="Unassembled WGS sequence"/>
</dbReference>
<feature type="transmembrane region" description="Helical" evidence="8">
    <location>
        <begin position="256"/>
        <end position="282"/>
    </location>
</feature>